<keyword evidence="2" id="KW-0732">Signal</keyword>
<sequence length="131" mass="14030">MNPLAAHALLAAAFPCPLVVTTTPDVELGTSTAPERRPCWIQCLQGSAEIEIYASVPCLRGVHYRPFSSFLQPPLAGVAAPPSLLPPEARRRPGLATPPGHSALPDFAGNPRRAAARRTLRCARLWCSDRA</sequence>
<dbReference type="AlphaFoldDB" id="A0A811QLC9"/>
<evidence type="ECO:0008006" key="5">
    <source>
        <dbReference type="Google" id="ProtNLM"/>
    </source>
</evidence>
<feature type="region of interest" description="Disordered" evidence="1">
    <location>
        <begin position="82"/>
        <end position="110"/>
    </location>
</feature>
<feature type="chain" id="PRO_5032777776" description="Secreted protein" evidence="2">
    <location>
        <begin position="22"/>
        <end position="131"/>
    </location>
</feature>
<proteinExistence type="predicted"/>
<evidence type="ECO:0000256" key="2">
    <source>
        <dbReference type="SAM" id="SignalP"/>
    </source>
</evidence>
<name>A0A811QLC9_9POAL</name>
<dbReference type="Proteomes" id="UP000604825">
    <property type="component" value="Unassembled WGS sequence"/>
</dbReference>
<evidence type="ECO:0000313" key="4">
    <source>
        <dbReference type="Proteomes" id="UP000604825"/>
    </source>
</evidence>
<keyword evidence="4" id="KW-1185">Reference proteome</keyword>
<organism evidence="3 4">
    <name type="scientific">Miscanthus lutarioriparius</name>
    <dbReference type="NCBI Taxonomy" id="422564"/>
    <lineage>
        <taxon>Eukaryota</taxon>
        <taxon>Viridiplantae</taxon>
        <taxon>Streptophyta</taxon>
        <taxon>Embryophyta</taxon>
        <taxon>Tracheophyta</taxon>
        <taxon>Spermatophyta</taxon>
        <taxon>Magnoliopsida</taxon>
        <taxon>Liliopsida</taxon>
        <taxon>Poales</taxon>
        <taxon>Poaceae</taxon>
        <taxon>PACMAD clade</taxon>
        <taxon>Panicoideae</taxon>
        <taxon>Andropogonodae</taxon>
        <taxon>Andropogoneae</taxon>
        <taxon>Saccharinae</taxon>
        <taxon>Miscanthus</taxon>
    </lineage>
</organism>
<comment type="caution">
    <text evidence="3">The sequence shown here is derived from an EMBL/GenBank/DDBJ whole genome shotgun (WGS) entry which is preliminary data.</text>
</comment>
<protein>
    <recommendedName>
        <fullName evidence="5">Secreted protein</fullName>
    </recommendedName>
</protein>
<feature type="signal peptide" evidence="2">
    <location>
        <begin position="1"/>
        <end position="21"/>
    </location>
</feature>
<accession>A0A811QLC9</accession>
<evidence type="ECO:0000313" key="3">
    <source>
        <dbReference type="EMBL" id="CAD6257620.1"/>
    </source>
</evidence>
<gene>
    <name evidence="3" type="ORF">NCGR_LOCUS41105</name>
</gene>
<reference evidence="3" key="1">
    <citation type="submission" date="2020-10" db="EMBL/GenBank/DDBJ databases">
        <authorList>
            <person name="Han B."/>
            <person name="Lu T."/>
            <person name="Zhao Q."/>
            <person name="Huang X."/>
            <person name="Zhao Y."/>
        </authorList>
    </citation>
    <scope>NUCLEOTIDE SEQUENCE</scope>
</reference>
<dbReference type="EMBL" id="CAJGYO010000010">
    <property type="protein sequence ID" value="CAD6257620.1"/>
    <property type="molecule type" value="Genomic_DNA"/>
</dbReference>
<evidence type="ECO:0000256" key="1">
    <source>
        <dbReference type="SAM" id="MobiDB-lite"/>
    </source>
</evidence>